<dbReference type="EMBL" id="MN740545">
    <property type="protein sequence ID" value="QHS77352.1"/>
    <property type="molecule type" value="Genomic_DNA"/>
</dbReference>
<feature type="transmembrane region" description="Helical" evidence="1">
    <location>
        <begin position="90"/>
        <end position="121"/>
    </location>
</feature>
<evidence type="ECO:0000313" key="2">
    <source>
        <dbReference type="EMBL" id="QHS77352.1"/>
    </source>
</evidence>
<feature type="transmembrane region" description="Helical" evidence="1">
    <location>
        <begin position="46"/>
        <end position="70"/>
    </location>
</feature>
<organism evidence="2">
    <name type="scientific">viral metagenome</name>
    <dbReference type="NCBI Taxonomy" id="1070528"/>
    <lineage>
        <taxon>unclassified sequences</taxon>
        <taxon>metagenomes</taxon>
        <taxon>organismal metagenomes</taxon>
    </lineage>
</organism>
<sequence>MNDFINNMFGGANTGDLAGLALAGTPEGAVLQFANTESGAAATKGAFNLVTVLIILCVISCCISCCSSISNVTGLCVSGNSLVTKFTFWGLGLDCCCLCMSILFPPLLIPALIFICLRYALMFSGQCKKLNRSFTKS</sequence>
<protein>
    <submittedName>
        <fullName evidence="2">Uncharacterized protein</fullName>
    </submittedName>
</protein>
<accession>A0A6C0ACJ1</accession>
<keyword evidence="1" id="KW-0472">Membrane</keyword>
<evidence type="ECO:0000256" key="1">
    <source>
        <dbReference type="SAM" id="Phobius"/>
    </source>
</evidence>
<keyword evidence="1" id="KW-1133">Transmembrane helix</keyword>
<keyword evidence="1" id="KW-0812">Transmembrane</keyword>
<dbReference type="AlphaFoldDB" id="A0A6C0ACJ1"/>
<proteinExistence type="predicted"/>
<reference evidence="2" key="1">
    <citation type="journal article" date="2020" name="Nature">
        <title>Giant virus diversity and host interactions through global metagenomics.</title>
        <authorList>
            <person name="Schulz F."/>
            <person name="Roux S."/>
            <person name="Paez-Espino D."/>
            <person name="Jungbluth S."/>
            <person name="Walsh D.A."/>
            <person name="Denef V.J."/>
            <person name="McMahon K.D."/>
            <person name="Konstantinidis K.T."/>
            <person name="Eloe-Fadrosh E.A."/>
            <person name="Kyrpides N.C."/>
            <person name="Woyke T."/>
        </authorList>
    </citation>
    <scope>NUCLEOTIDE SEQUENCE</scope>
    <source>
        <strain evidence="2">GVMAG-S-1004661-13</strain>
    </source>
</reference>
<name>A0A6C0ACJ1_9ZZZZ</name>